<dbReference type="EMBL" id="UINC01012969">
    <property type="protein sequence ID" value="SVA56318.1"/>
    <property type="molecule type" value="Genomic_DNA"/>
</dbReference>
<accession>A0A381WVP8</accession>
<proteinExistence type="predicted"/>
<dbReference type="AlphaFoldDB" id="A0A381WVP8"/>
<protein>
    <recommendedName>
        <fullName evidence="2">BRCT domain-containing protein</fullName>
    </recommendedName>
</protein>
<sequence length="89" mass="9956">MSDKKIITYEMTGSPKESGFKTKSELIEYLKGKGYVKDDLSREGAGAVPEHVCDILITDSYSSSSNKMQKAKKMGITIKTYQDLLKELE</sequence>
<reference evidence="1" key="1">
    <citation type="submission" date="2018-05" db="EMBL/GenBank/DDBJ databases">
        <authorList>
            <person name="Lanie J.A."/>
            <person name="Ng W.-L."/>
            <person name="Kazmierczak K.M."/>
            <person name="Andrzejewski T.M."/>
            <person name="Davidsen T.M."/>
            <person name="Wayne K.J."/>
            <person name="Tettelin H."/>
            <person name="Glass J.I."/>
            <person name="Rusch D."/>
            <person name="Podicherti R."/>
            <person name="Tsui H.-C.T."/>
            <person name="Winkler M.E."/>
        </authorList>
    </citation>
    <scope>NUCLEOTIDE SEQUENCE</scope>
</reference>
<name>A0A381WVP8_9ZZZZ</name>
<evidence type="ECO:0008006" key="2">
    <source>
        <dbReference type="Google" id="ProtNLM"/>
    </source>
</evidence>
<organism evidence="1">
    <name type="scientific">marine metagenome</name>
    <dbReference type="NCBI Taxonomy" id="408172"/>
    <lineage>
        <taxon>unclassified sequences</taxon>
        <taxon>metagenomes</taxon>
        <taxon>ecological metagenomes</taxon>
    </lineage>
</organism>
<evidence type="ECO:0000313" key="1">
    <source>
        <dbReference type="EMBL" id="SVA56318.1"/>
    </source>
</evidence>
<gene>
    <name evidence="1" type="ORF">METZ01_LOCUS109172</name>
</gene>